<dbReference type="InParanoid" id="A0A251SIK0"/>
<dbReference type="EMBL" id="MNCJ02000329">
    <property type="protein sequence ID" value="KAF5769328.1"/>
    <property type="molecule type" value="Genomic_DNA"/>
</dbReference>
<reference evidence="1" key="3">
    <citation type="submission" date="2020-06" db="EMBL/GenBank/DDBJ databases">
        <title>Helianthus annuus Genome sequencing and assembly Release 2.</title>
        <authorList>
            <person name="Gouzy J."/>
            <person name="Langlade N."/>
            <person name="Munos S."/>
        </authorList>
    </citation>
    <scope>NUCLEOTIDE SEQUENCE</scope>
    <source>
        <tissue evidence="1">Leaves</tissue>
    </source>
</reference>
<evidence type="ECO:0000313" key="1">
    <source>
        <dbReference type="EMBL" id="KAF5769328.1"/>
    </source>
</evidence>
<keyword evidence="3" id="KW-1185">Reference proteome</keyword>
<dbReference type="EMBL" id="CM007903">
    <property type="protein sequence ID" value="OTF98362.1"/>
    <property type="molecule type" value="Genomic_DNA"/>
</dbReference>
<accession>A0A251SIK0</accession>
<gene>
    <name evidence="2" type="ORF">HannXRQ_Chr14g0444791</name>
    <name evidence="1" type="ORF">HanXRQr2_Chr14g0646951</name>
</gene>
<dbReference type="AlphaFoldDB" id="A0A251SIK0"/>
<evidence type="ECO:0000313" key="3">
    <source>
        <dbReference type="Proteomes" id="UP000215914"/>
    </source>
</evidence>
<protein>
    <submittedName>
        <fullName evidence="2">Uncharacterized protein</fullName>
    </submittedName>
</protein>
<reference evidence="2" key="2">
    <citation type="submission" date="2017-02" db="EMBL/GenBank/DDBJ databases">
        <title>Sunflower complete genome.</title>
        <authorList>
            <person name="Langlade N."/>
            <person name="Munos S."/>
        </authorList>
    </citation>
    <scope>NUCLEOTIDE SEQUENCE [LARGE SCALE GENOMIC DNA]</scope>
    <source>
        <tissue evidence="2">Leaves</tissue>
    </source>
</reference>
<evidence type="ECO:0000313" key="2">
    <source>
        <dbReference type="EMBL" id="OTF98362.1"/>
    </source>
</evidence>
<proteinExistence type="predicted"/>
<organism evidence="2 3">
    <name type="scientific">Helianthus annuus</name>
    <name type="common">Common sunflower</name>
    <dbReference type="NCBI Taxonomy" id="4232"/>
    <lineage>
        <taxon>Eukaryota</taxon>
        <taxon>Viridiplantae</taxon>
        <taxon>Streptophyta</taxon>
        <taxon>Embryophyta</taxon>
        <taxon>Tracheophyta</taxon>
        <taxon>Spermatophyta</taxon>
        <taxon>Magnoliopsida</taxon>
        <taxon>eudicotyledons</taxon>
        <taxon>Gunneridae</taxon>
        <taxon>Pentapetalae</taxon>
        <taxon>asterids</taxon>
        <taxon>campanulids</taxon>
        <taxon>Asterales</taxon>
        <taxon>Asteraceae</taxon>
        <taxon>Asteroideae</taxon>
        <taxon>Heliantheae alliance</taxon>
        <taxon>Heliantheae</taxon>
        <taxon>Helianthus</taxon>
    </lineage>
</organism>
<reference evidence="1 3" key="1">
    <citation type="journal article" date="2017" name="Nature">
        <title>The sunflower genome provides insights into oil metabolism, flowering and Asterid evolution.</title>
        <authorList>
            <person name="Badouin H."/>
            <person name="Gouzy J."/>
            <person name="Grassa C.J."/>
            <person name="Murat F."/>
            <person name="Staton S.E."/>
            <person name="Cottret L."/>
            <person name="Lelandais-Briere C."/>
            <person name="Owens G.L."/>
            <person name="Carrere S."/>
            <person name="Mayjonade B."/>
            <person name="Legrand L."/>
            <person name="Gill N."/>
            <person name="Kane N.C."/>
            <person name="Bowers J.E."/>
            <person name="Hubner S."/>
            <person name="Bellec A."/>
            <person name="Berard A."/>
            <person name="Berges H."/>
            <person name="Blanchet N."/>
            <person name="Boniface M.C."/>
            <person name="Brunel D."/>
            <person name="Catrice O."/>
            <person name="Chaidir N."/>
            <person name="Claudel C."/>
            <person name="Donnadieu C."/>
            <person name="Faraut T."/>
            <person name="Fievet G."/>
            <person name="Helmstetter N."/>
            <person name="King M."/>
            <person name="Knapp S.J."/>
            <person name="Lai Z."/>
            <person name="Le Paslier M.C."/>
            <person name="Lippi Y."/>
            <person name="Lorenzon L."/>
            <person name="Mandel J.R."/>
            <person name="Marage G."/>
            <person name="Marchand G."/>
            <person name="Marquand E."/>
            <person name="Bret-Mestries E."/>
            <person name="Morien E."/>
            <person name="Nambeesan S."/>
            <person name="Nguyen T."/>
            <person name="Pegot-Espagnet P."/>
            <person name="Pouilly N."/>
            <person name="Raftis F."/>
            <person name="Sallet E."/>
            <person name="Schiex T."/>
            <person name="Thomas J."/>
            <person name="Vandecasteele C."/>
            <person name="Vares D."/>
            <person name="Vear F."/>
            <person name="Vautrin S."/>
            <person name="Crespi M."/>
            <person name="Mangin B."/>
            <person name="Burke J.M."/>
            <person name="Salse J."/>
            <person name="Munos S."/>
            <person name="Vincourt P."/>
            <person name="Rieseberg L.H."/>
            <person name="Langlade N.B."/>
        </authorList>
    </citation>
    <scope>NUCLEOTIDE SEQUENCE [LARGE SCALE GENOMIC DNA]</scope>
    <source>
        <strain evidence="3">cv. SF193</strain>
        <tissue evidence="1">Leaves</tissue>
    </source>
</reference>
<name>A0A251SIK0_HELAN</name>
<dbReference type="Gramene" id="mRNA:HanXRQr2_Chr14g0646951">
    <property type="protein sequence ID" value="CDS:HanXRQr2_Chr14g0646951.1"/>
    <property type="gene ID" value="HanXRQr2_Chr14g0646951"/>
</dbReference>
<dbReference type="Proteomes" id="UP000215914">
    <property type="component" value="Chromosome 14"/>
</dbReference>
<sequence>MWTYGVKTHAIQKRVSVREMLLKPNSGVYSLLYNNERQRKTKEMCHQSFKM</sequence>